<dbReference type="AlphaFoldDB" id="A0AAW1VDU4"/>
<dbReference type="EMBL" id="JARQZJ010000125">
    <property type="protein sequence ID" value="KAK9890240.1"/>
    <property type="molecule type" value="Genomic_DNA"/>
</dbReference>
<organism evidence="1 2">
    <name type="scientific">Henosepilachna vigintioctopunctata</name>
    <dbReference type="NCBI Taxonomy" id="420089"/>
    <lineage>
        <taxon>Eukaryota</taxon>
        <taxon>Metazoa</taxon>
        <taxon>Ecdysozoa</taxon>
        <taxon>Arthropoda</taxon>
        <taxon>Hexapoda</taxon>
        <taxon>Insecta</taxon>
        <taxon>Pterygota</taxon>
        <taxon>Neoptera</taxon>
        <taxon>Endopterygota</taxon>
        <taxon>Coleoptera</taxon>
        <taxon>Polyphaga</taxon>
        <taxon>Cucujiformia</taxon>
        <taxon>Coccinelloidea</taxon>
        <taxon>Coccinellidae</taxon>
        <taxon>Epilachninae</taxon>
        <taxon>Epilachnini</taxon>
        <taxon>Henosepilachna</taxon>
    </lineage>
</organism>
<comment type="caution">
    <text evidence="1">The sequence shown here is derived from an EMBL/GenBank/DDBJ whole genome shotgun (WGS) entry which is preliminary data.</text>
</comment>
<keyword evidence="2" id="KW-1185">Reference proteome</keyword>
<gene>
    <name evidence="1" type="ORF">WA026_010353</name>
</gene>
<dbReference type="Proteomes" id="UP001431783">
    <property type="component" value="Unassembled WGS sequence"/>
</dbReference>
<reference evidence="1 2" key="1">
    <citation type="submission" date="2023-03" db="EMBL/GenBank/DDBJ databases">
        <title>Genome insight into feeding habits of ladybird beetles.</title>
        <authorList>
            <person name="Li H.-S."/>
            <person name="Huang Y.-H."/>
            <person name="Pang H."/>
        </authorList>
    </citation>
    <scope>NUCLEOTIDE SEQUENCE [LARGE SCALE GENOMIC DNA]</scope>
    <source>
        <strain evidence="1">SYSU_2023b</strain>
        <tissue evidence="1">Whole body</tissue>
    </source>
</reference>
<protein>
    <submittedName>
        <fullName evidence="1">Uncharacterized protein</fullName>
    </submittedName>
</protein>
<evidence type="ECO:0000313" key="1">
    <source>
        <dbReference type="EMBL" id="KAK9890240.1"/>
    </source>
</evidence>
<evidence type="ECO:0000313" key="2">
    <source>
        <dbReference type="Proteomes" id="UP001431783"/>
    </source>
</evidence>
<accession>A0AAW1VDU4</accession>
<proteinExistence type="predicted"/>
<sequence length="56" mass="6154">MFKIDAVIVAVILGFSSTEWSQRGIPARTILSRVCEITADILGGIQPIVTTFQFDK</sequence>
<name>A0AAW1VDU4_9CUCU</name>